<evidence type="ECO:0000313" key="4">
    <source>
        <dbReference type="Proteomes" id="UP000637720"/>
    </source>
</evidence>
<feature type="region of interest" description="Disordered" evidence="1">
    <location>
        <begin position="225"/>
        <end position="253"/>
    </location>
</feature>
<name>A0A8J3BGA3_9BACI</name>
<comment type="caution">
    <text evidence="3">The sequence shown here is derived from an EMBL/GenBank/DDBJ whole genome shotgun (WGS) entry which is preliminary data.</text>
</comment>
<dbReference type="Gene3D" id="3.30.420.40">
    <property type="match status" value="2"/>
</dbReference>
<accession>A0A8J3BGA3</accession>
<dbReference type="GO" id="GO:0005829">
    <property type="term" value="C:cytosol"/>
    <property type="evidence" value="ECO:0007669"/>
    <property type="project" value="TreeGrafter"/>
</dbReference>
<dbReference type="PANTHER" id="PTHR11735">
    <property type="entry name" value="TRNA N6-ADENOSINE THREONYLCARBAMOYLTRANSFERASE"/>
    <property type="match status" value="1"/>
</dbReference>
<dbReference type="AlphaFoldDB" id="A0A8J3BGA3"/>
<dbReference type="Proteomes" id="UP000637720">
    <property type="component" value="Unassembled WGS sequence"/>
</dbReference>
<dbReference type="RefSeq" id="WP_188818209.1">
    <property type="nucleotide sequence ID" value="NZ_BMOF01000080.1"/>
</dbReference>
<evidence type="ECO:0000313" key="3">
    <source>
        <dbReference type="EMBL" id="GGK08404.1"/>
    </source>
</evidence>
<dbReference type="PANTHER" id="PTHR11735:SF11">
    <property type="entry name" value="TRNA THREONYLCARBAMOYLADENOSINE BIOSYNTHESIS PROTEIN TSAB"/>
    <property type="match status" value="1"/>
</dbReference>
<dbReference type="NCBIfam" id="TIGR03725">
    <property type="entry name" value="T6A_YeaZ"/>
    <property type="match status" value="1"/>
</dbReference>
<feature type="domain" description="Gcp-like" evidence="2">
    <location>
        <begin position="31"/>
        <end position="227"/>
    </location>
</feature>
<keyword evidence="4" id="KW-1185">Reference proteome</keyword>
<dbReference type="EMBL" id="BMOF01000080">
    <property type="protein sequence ID" value="GGK08404.1"/>
    <property type="molecule type" value="Genomic_DNA"/>
</dbReference>
<dbReference type="InterPro" id="IPR043129">
    <property type="entry name" value="ATPase_NBD"/>
</dbReference>
<evidence type="ECO:0000259" key="2">
    <source>
        <dbReference type="Pfam" id="PF00814"/>
    </source>
</evidence>
<dbReference type="InterPro" id="IPR000905">
    <property type="entry name" value="Gcp-like_dom"/>
</dbReference>
<reference evidence="3" key="2">
    <citation type="submission" date="2020-09" db="EMBL/GenBank/DDBJ databases">
        <authorList>
            <person name="Sun Q."/>
            <person name="Ohkuma M."/>
        </authorList>
    </citation>
    <scope>NUCLEOTIDE SEQUENCE</scope>
    <source>
        <strain evidence="3">JCM 14719</strain>
    </source>
</reference>
<feature type="compositionally biased region" description="Low complexity" evidence="1">
    <location>
        <begin position="244"/>
        <end position="253"/>
    </location>
</feature>
<gene>
    <name evidence="3" type="ORF">GCM10007043_23100</name>
</gene>
<proteinExistence type="predicted"/>
<dbReference type="SUPFAM" id="SSF53067">
    <property type="entry name" value="Actin-like ATPase domain"/>
    <property type="match status" value="2"/>
</dbReference>
<evidence type="ECO:0000256" key="1">
    <source>
        <dbReference type="SAM" id="MobiDB-lite"/>
    </source>
</evidence>
<protein>
    <submittedName>
        <fullName evidence="3">tRNA (Adenosine(37)-N6)-threonylcarbamoyltransferase complex dimerization subunit type 1 TsaB</fullName>
    </submittedName>
</protein>
<sequence>MVILSLDTSGRAMGVALLQDDRVLGEWCTNTQHHHSVRLMPAVRHLLAEAGVTPRELTAVAVAKGPGSYTGVRIGVTTAKTLAWALGIPLIGVSTLQVMAANVPDFPGLVVPLFDARRQRVYAGVYRCTRGAVTPVRPDRVLPVADLVAELDATGEAVAVVGDDAARFREAIAAVLGERLWLAPPELGVPRASALARLARQRLLAGDVDEVHTFAPAYLQASEAERKAAAGERPAAGARDRGVDAAAGGADNG</sequence>
<dbReference type="Pfam" id="PF00814">
    <property type="entry name" value="TsaD"/>
    <property type="match status" value="1"/>
</dbReference>
<dbReference type="GO" id="GO:0002949">
    <property type="term" value="P:tRNA threonylcarbamoyladenosine modification"/>
    <property type="evidence" value="ECO:0007669"/>
    <property type="project" value="InterPro"/>
</dbReference>
<organism evidence="3 4">
    <name type="scientific">Calditerricola satsumensis</name>
    <dbReference type="NCBI Taxonomy" id="373054"/>
    <lineage>
        <taxon>Bacteria</taxon>
        <taxon>Bacillati</taxon>
        <taxon>Bacillota</taxon>
        <taxon>Bacilli</taxon>
        <taxon>Bacillales</taxon>
        <taxon>Bacillaceae</taxon>
        <taxon>Calditerricola</taxon>
    </lineage>
</organism>
<dbReference type="InterPro" id="IPR022496">
    <property type="entry name" value="T6A_TsaB"/>
</dbReference>
<dbReference type="CDD" id="cd24032">
    <property type="entry name" value="ASKHA_NBD_TsaB"/>
    <property type="match status" value="1"/>
</dbReference>
<reference evidence="3" key="1">
    <citation type="journal article" date="2014" name="Int. J. Syst. Evol. Microbiol.">
        <title>Complete genome sequence of Corynebacterium casei LMG S-19264T (=DSM 44701T), isolated from a smear-ripened cheese.</title>
        <authorList>
            <consortium name="US DOE Joint Genome Institute (JGI-PGF)"/>
            <person name="Walter F."/>
            <person name="Albersmeier A."/>
            <person name="Kalinowski J."/>
            <person name="Ruckert C."/>
        </authorList>
    </citation>
    <scope>NUCLEOTIDE SEQUENCE</scope>
    <source>
        <strain evidence="3">JCM 14719</strain>
    </source>
</reference>